<keyword evidence="6" id="KW-0408">Iron</keyword>
<dbReference type="InterPro" id="IPR050479">
    <property type="entry name" value="CYP11_CYP27_families"/>
</dbReference>
<evidence type="ECO:0000313" key="9">
    <source>
        <dbReference type="Proteomes" id="UP000230750"/>
    </source>
</evidence>
<sequence>MISDLLNDLLLGAIDTTSSTFSFIIYNLAKNPECQEKVYEEISRVLSPDEPVTPEVLQMLPYLKACVKESARLFPTIDGTSRILDKNITLSGYNIPANSIIRIHAVAGMMSEYVPEPEKFQPERWLRAADRSILANPYLTITFGVGFAVAWGNDSLNSKSTRDLSSFCKISASNGTEKISLWTLRLPVDQAVQCNQRSLTGHEL</sequence>
<evidence type="ECO:0000256" key="5">
    <source>
        <dbReference type="ARBA" id="ARBA00023002"/>
    </source>
</evidence>
<dbReference type="AlphaFoldDB" id="A0A2G8K315"/>
<dbReference type="InterPro" id="IPR036396">
    <property type="entry name" value="Cyt_P450_sf"/>
</dbReference>
<evidence type="ECO:0000256" key="3">
    <source>
        <dbReference type="ARBA" id="ARBA00022617"/>
    </source>
</evidence>
<evidence type="ECO:0000256" key="7">
    <source>
        <dbReference type="ARBA" id="ARBA00023033"/>
    </source>
</evidence>
<evidence type="ECO:0000256" key="6">
    <source>
        <dbReference type="ARBA" id="ARBA00023004"/>
    </source>
</evidence>
<reference evidence="8 9" key="1">
    <citation type="journal article" date="2017" name="PLoS Biol.">
        <title>The sea cucumber genome provides insights into morphological evolution and visceral regeneration.</title>
        <authorList>
            <person name="Zhang X."/>
            <person name="Sun L."/>
            <person name="Yuan J."/>
            <person name="Sun Y."/>
            <person name="Gao Y."/>
            <person name="Zhang L."/>
            <person name="Li S."/>
            <person name="Dai H."/>
            <person name="Hamel J.F."/>
            <person name="Liu C."/>
            <person name="Yu Y."/>
            <person name="Liu S."/>
            <person name="Lin W."/>
            <person name="Guo K."/>
            <person name="Jin S."/>
            <person name="Xu P."/>
            <person name="Storey K.B."/>
            <person name="Huan P."/>
            <person name="Zhang T."/>
            <person name="Zhou Y."/>
            <person name="Zhang J."/>
            <person name="Lin C."/>
            <person name="Li X."/>
            <person name="Xing L."/>
            <person name="Huo D."/>
            <person name="Sun M."/>
            <person name="Wang L."/>
            <person name="Mercier A."/>
            <person name="Li F."/>
            <person name="Yang H."/>
            <person name="Xiang J."/>
        </authorList>
    </citation>
    <scope>NUCLEOTIDE SEQUENCE [LARGE SCALE GENOMIC DNA]</scope>
    <source>
        <strain evidence="8">Shaxun</strain>
        <tissue evidence="8">Muscle</tissue>
    </source>
</reference>
<evidence type="ECO:0000256" key="2">
    <source>
        <dbReference type="ARBA" id="ARBA00010617"/>
    </source>
</evidence>
<comment type="similarity">
    <text evidence="2">Belongs to the cytochrome P450 family.</text>
</comment>
<dbReference type="InterPro" id="IPR001128">
    <property type="entry name" value="Cyt_P450"/>
</dbReference>
<evidence type="ECO:0000313" key="8">
    <source>
        <dbReference type="EMBL" id="PIK42398.1"/>
    </source>
</evidence>
<dbReference type="OrthoDB" id="3945418at2759"/>
<dbReference type="Pfam" id="PF00067">
    <property type="entry name" value="p450"/>
    <property type="match status" value="1"/>
</dbReference>
<evidence type="ECO:0000256" key="4">
    <source>
        <dbReference type="ARBA" id="ARBA00022723"/>
    </source>
</evidence>
<comment type="caution">
    <text evidence="8">The sequence shown here is derived from an EMBL/GenBank/DDBJ whole genome shotgun (WGS) entry which is preliminary data.</text>
</comment>
<dbReference type="STRING" id="307972.A0A2G8K315"/>
<keyword evidence="7" id="KW-0503">Monooxygenase</keyword>
<dbReference type="PRINTS" id="PR00463">
    <property type="entry name" value="EP450I"/>
</dbReference>
<dbReference type="Proteomes" id="UP000230750">
    <property type="component" value="Unassembled WGS sequence"/>
</dbReference>
<dbReference type="SUPFAM" id="SSF48264">
    <property type="entry name" value="Cytochrome P450"/>
    <property type="match status" value="1"/>
</dbReference>
<dbReference type="Gene3D" id="1.10.630.10">
    <property type="entry name" value="Cytochrome P450"/>
    <property type="match status" value="1"/>
</dbReference>
<proteinExistence type="inferred from homology"/>
<accession>A0A2G8K315</accession>
<keyword evidence="4" id="KW-0479">Metal-binding</keyword>
<dbReference type="GO" id="GO:0020037">
    <property type="term" value="F:heme binding"/>
    <property type="evidence" value="ECO:0007669"/>
    <property type="project" value="InterPro"/>
</dbReference>
<evidence type="ECO:0000256" key="1">
    <source>
        <dbReference type="ARBA" id="ARBA00001971"/>
    </source>
</evidence>
<dbReference type="PANTHER" id="PTHR24279">
    <property type="entry name" value="CYTOCHROME P450"/>
    <property type="match status" value="1"/>
</dbReference>
<dbReference type="PANTHER" id="PTHR24279:SF120">
    <property type="entry name" value="CYTOCHROME P450"/>
    <property type="match status" value="1"/>
</dbReference>
<dbReference type="GO" id="GO:0016705">
    <property type="term" value="F:oxidoreductase activity, acting on paired donors, with incorporation or reduction of molecular oxygen"/>
    <property type="evidence" value="ECO:0007669"/>
    <property type="project" value="InterPro"/>
</dbReference>
<gene>
    <name evidence="8" type="ORF">BSL78_20760</name>
</gene>
<dbReference type="GO" id="GO:0004497">
    <property type="term" value="F:monooxygenase activity"/>
    <property type="evidence" value="ECO:0007669"/>
    <property type="project" value="UniProtKB-KW"/>
</dbReference>
<keyword evidence="9" id="KW-1185">Reference proteome</keyword>
<organism evidence="8 9">
    <name type="scientific">Stichopus japonicus</name>
    <name type="common">Sea cucumber</name>
    <dbReference type="NCBI Taxonomy" id="307972"/>
    <lineage>
        <taxon>Eukaryota</taxon>
        <taxon>Metazoa</taxon>
        <taxon>Echinodermata</taxon>
        <taxon>Eleutherozoa</taxon>
        <taxon>Echinozoa</taxon>
        <taxon>Holothuroidea</taxon>
        <taxon>Aspidochirotacea</taxon>
        <taxon>Aspidochirotida</taxon>
        <taxon>Stichopodidae</taxon>
        <taxon>Apostichopus</taxon>
    </lineage>
</organism>
<dbReference type="GO" id="GO:0005506">
    <property type="term" value="F:iron ion binding"/>
    <property type="evidence" value="ECO:0007669"/>
    <property type="project" value="InterPro"/>
</dbReference>
<protein>
    <submittedName>
        <fullName evidence="8">Putative cytochrome P450 10</fullName>
    </submittedName>
</protein>
<comment type="cofactor">
    <cofactor evidence="1">
        <name>heme</name>
        <dbReference type="ChEBI" id="CHEBI:30413"/>
    </cofactor>
</comment>
<keyword evidence="3" id="KW-0349">Heme</keyword>
<dbReference type="EMBL" id="MRZV01000938">
    <property type="protein sequence ID" value="PIK42398.1"/>
    <property type="molecule type" value="Genomic_DNA"/>
</dbReference>
<keyword evidence="5" id="KW-0560">Oxidoreductase</keyword>
<name>A0A2G8K315_STIJA</name>
<dbReference type="InterPro" id="IPR002401">
    <property type="entry name" value="Cyt_P450_E_grp-I"/>
</dbReference>